<dbReference type="OrthoDB" id="1920894at2759"/>
<dbReference type="Proteomes" id="UP000326396">
    <property type="component" value="Linkage Group LG13"/>
</dbReference>
<dbReference type="InterPro" id="IPR013989">
    <property type="entry name" value="Dev_and_cell_death_domain"/>
</dbReference>
<gene>
    <name evidence="3" type="ORF">E3N88_10074</name>
</gene>
<feature type="domain" description="DCD" evidence="2">
    <location>
        <begin position="68"/>
        <end position="194"/>
    </location>
</feature>
<keyword evidence="4" id="KW-1185">Reference proteome</keyword>
<proteinExistence type="predicted"/>
<protein>
    <recommendedName>
        <fullName evidence="2">DCD domain-containing protein</fullName>
    </recommendedName>
</protein>
<dbReference type="PROSITE" id="PS51222">
    <property type="entry name" value="DCD"/>
    <property type="match status" value="1"/>
</dbReference>
<feature type="region of interest" description="Disordered" evidence="1">
    <location>
        <begin position="1"/>
        <end position="23"/>
    </location>
</feature>
<dbReference type="EMBL" id="SZYD01000005">
    <property type="protein sequence ID" value="KAD6118803.1"/>
    <property type="molecule type" value="Genomic_DNA"/>
</dbReference>
<evidence type="ECO:0000313" key="3">
    <source>
        <dbReference type="EMBL" id="KAD6118803.1"/>
    </source>
</evidence>
<dbReference type="AlphaFoldDB" id="A0A5N6P9T5"/>
<dbReference type="Pfam" id="PF10539">
    <property type="entry name" value="Dev_Cell_Death"/>
    <property type="match status" value="1"/>
</dbReference>
<organism evidence="3 4">
    <name type="scientific">Mikania micrantha</name>
    <name type="common">bitter vine</name>
    <dbReference type="NCBI Taxonomy" id="192012"/>
    <lineage>
        <taxon>Eukaryota</taxon>
        <taxon>Viridiplantae</taxon>
        <taxon>Streptophyta</taxon>
        <taxon>Embryophyta</taxon>
        <taxon>Tracheophyta</taxon>
        <taxon>Spermatophyta</taxon>
        <taxon>Magnoliopsida</taxon>
        <taxon>eudicotyledons</taxon>
        <taxon>Gunneridae</taxon>
        <taxon>Pentapetalae</taxon>
        <taxon>asterids</taxon>
        <taxon>campanulids</taxon>
        <taxon>Asterales</taxon>
        <taxon>Asteraceae</taxon>
        <taxon>Asteroideae</taxon>
        <taxon>Heliantheae alliance</taxon>
        <taxon>Eupatorieae</taxon>
        <taxon>Mikania</taxon>
    </lineage>
</organism>
<evidence type="ECO:0000256" key="1">
    <source>
        <dbReference type="SAM" id="MobiDB-lite"/>
    </source>
</evidence>
<dbReference type="SMART" id="SM00767">
    <property type="entry name" value="DCD"/>
    <property type="match status" value="1"/>
</dbReference>
<evidence type="ECO:0000259" key="2">
    <source>
        <dbReference type="PROSITE" id="PS51222"/>
    </source>
</evidence>
<comment type="caution">
    <text evidence="3">The sequence shown here is derived from an EMBL/GenBank/DDBJ whole genome shotgun (WGS) entry which is preliminary data.</text>
</comment>
<name>A0A5N6P9T5_9ASTR</name>
<dbReference type="PANTHER" id="PTHR46444">
    <property type="entry name" value="DCD (DEVELOPMENT AND CELL DEATH) DOMAIN PROTEIN-RELATED"/>
    <property type="match status" value="1"/>
</dbReference>
<accession>A0A5N6P9T5</accession>
<feature type="compositionally biased region" description="Basic residues" evidence="1">
    <location>
        <begin position="1"/>
        <end position="11"/>
    </location>
</feature>
<sequence length="396" mass="44527">MAKVNGKKIRQKVQNTSRSGARKKFRTLRNNLSTEVVNHPPVPQVNSEGNLDVIPVFNSSETATQRKQELSGYIFMCNSNTKPECYVNRVFGLPAGRREIVEKIMPGTKLFLFDFDVKLLYGVYEAVSTGNMNLQPTAFGGRFPAQVKFKICKDCLPLPLSSFRTAIKDNYQGSKFAPELNDQQVRDLLLLFKPIAIPSSATLQPPAPNAAHRLWVQPPAPSGASVPWMPPAARNVQLNSSVNPPLQTQYQPYLARLLHNSSLQTNRPQFIQKDELNPYSHHHYPSATHQALPAHVNLHQFAENHPPYFDEQPKYVQEPYPRYMTVPEGYPHYQTIGDNGLAPQTVMNHIDMSHDHNSYPPPAPFYGSTPPPYLHPQSSMPVSSYYSFVGGTQITH</sequence>
<dbReference type="PANTHER" id="PTHR46444:SF19">
    <property type="entry name" value="OS02G0745600 PROTEIN"/>
    <property type="match status" value="1"/>
</dbReference>
<reference evidence="3 4" key="1">
    <citation type="submission" date="2019-05" db="EMBL/GenBank/DDBJ databases">
        <title>Mikania micrantha, genome provides insights into the molecular mechanism of rapid growth.</title>
        <authorList>
            <person name="Liu B."/>
        </authorList>
    </citation>
    <scope>NUCLEOTIDE SEQUENCE [LARGE SCALE GENOMIC DNA]</scope>
    <source>
        <strain evidence="3">NLD-2019</strain>
        <tissue evidence="3">Leaf</tissue>
    </source>
</reference>
<evidence type="ECO:0000313" key="4">
    <source>
        <dbReference type="Proteomes" id="UP000326396"/>
    </source>
</evidence>